<evidence type="ECO:0000313" key="2">
    <source>
        <dbReference type="EMBL" id="KOO06835.1"/>
    </source>
</evidence>
<protein>
    <submittedName>
        <fullName evidence="2">Uncharacterized protein</fullName>
    </submittedName>
</protein>
<keyword evidence="1" id="KW-1133">Transmembrane helix</keyword>
<reference evidence="3" key="1">
    <citation type="submission" date="2015-08" db="EMBL/GenBank/DDBJ databases">
        <title>Vibrio galatheae sp. nov., a novel member of the Vibrionaceae family isolated from the Solomon Islands.</title>
        <authorList>
            <person name="Giubergia S."/>
            <person name="Machado H."/>
            <person name="Mateiu R.V."/>
            <person name="Gram L."/>
        </authorList>
    </citation>
    <scope>NUCLEOTIDE SEQUENCE [LARGE SCALE GENOMIC DNA]</scope>
    <source>
        <strain evidence="3">DSM 19134</strain>
    </source>
</reference>
<dbReference type="Proteomes" id="UP000037530">
    <property type="component" value="Unassembled WGS sequence"/>
</dbReference>
<evidence type="ECO:0000313" key="3">
    <source>
        <dbReference type="Proteomes" id="UP000037530"/>
    </source>
</evidence>
<accession>A0A0M0HXN9</accession>
<keyword evidence="3" id="KW-1185">Reference proteome</keyword>
<dbReference type="AlphaFoldDB" id="A0A0M0HXN9"/>
<gene>
    <name evidence="2" type="ORF">AKJ31_14085</name>
</gene>
<evidence type="ECO:0000256" key="1">
    <source>
        <dbReference type="SAM" id="Phobius"/>
    </source>
</evidence>
<organism evidence="2 3">
    <name type="scientific">Vibrio hepatarius</name>
    <dbReference type="NCBI Taxonomy" id="171383"/>
    <lineage>
        <taxon>Bacteria</taxon>
        <taxon>Pseudomonadati</taxon>
        <taxon>Pseudomonadota</taxon>
        <taxon>Gammaproteobacteria</taxon>
        <taxon>Vibrionales</taxon>
        <taxon>Vibrionaceae</taxon>
        <taxon>Vibrio</taxon>
        <taxon>Vibrio oreintalis group</taxon>
    </lineage>
</organism>
<dbReference type="PATRIC" id="fig|171383.3.peg.2877"/>
<name>A0A0M0HXN9_9VIBR</name>
<keyword evidence="1" id="KW-0812">Transmembrane</keyword>
<keyword evidence="1" id="KW-0472">Membrane</keyword>
<dbReference type="RefSeq" id="WP_053409748.1">
    <property type="nucleotide sequence ID" value="NZ_LHPI01000013.1"/>
</dbReference>
<feature type="transmembrane region" description="Helical" evidence="1">
    <location>
        <begin position="12"/>
        <end position="32"/>
    </location>
</feature>
<sequence>MNVTKKSLFGILTVWTIVLCVAFGLVLKFFVLTGNTESRLDKVDHEIKVLAQQTAVSPKIVVLDLAKVANEWKGRNDNLAIKAVETTIKFYNEKGYLVLDSASVVGDIGKYSGMVPTPEKMSQMIRQAEGK</sequence>
<dbReference type="EMBL" id="LHPI01000013">
    <property type="protein sequence ID" value="KOO06835.1"/>
    <property type="molecule type" value="Genomic_DNA"/>
</dbReference>
<dbReference type="OrthoDB" id="9965101at2"/>
<comment type="caution">
    <text evidence="2">The sequence shown here is derived from an EMBL/GenBank/DDBJ whole genome shotgun (WGS) entry which is preliminary data.</text>
</comment>
<proteinExistence type="predicted"/>